<keyword evidence="3 11" id="KW-1134">Transmembrane beta strand</keyword>
<dbReference type="SUPFAM" id="SSF56935">
    <property type="entry name" value="Porins"/>
    <property type="match status" value="1"/>
</dbReference>
<gene>
    <name evidence="16" type="ORF">JCM15093_850</name>
</gene>
<dbReference type="Gene3D" id="2.40.170.20">
    <property type="entry name" value="TonB-dependent receptor, beta-barrel domain"/>
    <property type="match status" value="1"/>
</dbReference>
<evidence type="ECO:0000256" key="7">
    <source>
        <dbReference type="ARBA" id="ARBA00023065"/>
    </source>
</evidence>
<evidence type="ECO:0000256" key="1">
    <source>
        <dbReference type="ARBA" id="ARBA00004571"/>
    </source>
</evidence>
<dbReference type="PROSITE" id="PS52016">
    <property type="entry name" value="TONB_DEPENDENT_REC_3"/>
    <property type="match status" value="1"/>
</dbReference>
<organism evidence="16 17">
    <name type="scientific">Bacteroides graminisolvens DSM 19988 = JCM 15093</name>
    <dbReference type="NCBI Taxonomy" id="1121097"/>
    <lineage>
        <taxon>Bacteria</taxon>
        <taxon>Pseudomonadati</taxon>
        <taxon>Bacteroidota</taxon>
        <taxon>Bacteroidia</taxon>
        <taxon>Bacteroidales</taxon>
        <taxon>Bacteroidaceae</taxon>
        <taxon>Bacteroides</taxon>
    </lineage>
</organism>
<dbReference type="PANTHER" id="PTHR32552:SF81">
    <property type="entry name" value="TONB-DEPENDENT OUTER MEMBRANE RECEPTOR"/>
    <property type="match status" value="1"/>
</dbReference>
<dbReference type="AlphaFoldDB" id="A0A069CZV0"/>
<evidence type="ECO:0000256" key="8">
    <source>
        <dbReference type="ARBA" id="ARBA00023077"/>
    </source>
</evidence>
<feature type="domain" description="TonB-dependent receptor-like beta-barrel" evidence="14">
    <location>
        <begin position="236"/>
        <end position="694"/>
    </location>
</feature>
<dbReference type="EMBL" id="BAJS01000003">
    <property type="protein sequence ID" value="GAK35727.1"/>
    <property type="molecule type" value="Genomic_DNA"/>
</dbReference>
<evidence type="ECO:0000256" key="6">
    <source>
        <dbReference type="ARBA" id="ARBA00023004"/>
    </source>
</evidence>
<reference evidence="16 17" key="1">
    <citation type="journal article" date="2015" name="Microbes Environ.">
        <title>Distribution and evolution of nitrogen fixation genes in the phylum bacteroidetes.</title>
        <authorList>
            <person name="Inoue J."/>
            <person name="Oshima K."/>
            <person name="Suda W."/>
            <person name="Sakamoto M."/>
            <person name="Iino T."/>
            <person name="Noda S."/>
            <person name="Hongoh Y."/>
            <person name="Hattori M."/>
            <person name="Ohkuma M."/>
        </authorList>
    </citation>
    <scope>NUCLEOTIDE SEQUENCE [LARGE SCALE GENOMIC DNA]</scope>
    <source>
        <strain evidence="16 17">JCM 15093</strain>
    </source>
</reference>
<keyword evidence="13" id="KW-0732">Signal</keyword>
<dbReference type="OrthoDB" id="9775095at2"/>
<feature type="chain" id="PRO_5001659741" evidence="13">
    <location>
        <begin position="21"/>
        <end position="747"/>
    </location>
</feature>
<dbReference type="InterPro" id="IPR012910">
    <property type="entry name" value="Plug_dom"/>
</dbReference>
<keyword evidence="8 12" id="KW-0798">TonB box</keyword>
<dbReference type="Proteomes" id="UP000027601">
    <property type="component" value="Unassembled WGS sequence"/>
</dbReference>
<comment type="similarity">
    <text evidence="11 12">Belongs to the TonB-dependent receptor family.</text>
</comment>
<sequence length="747" mass="84368">MKKNKFLLSLALLGCVPVWAEDLPKDTVRVIDVEEVVVIATPKESRKLRQQPSASTILSQRDMQNSQVTSLKGLSALVPNLFIPDYGSKLTSAIYIRGTGSRINNPSVGLYVDNVPFMDKSAFDFNYADIERIDVLRGPQATLYGRSAMGGLIRVFTKSPFSYQGTDLRVSAGTYNQYNTSVTHYHRVSDKFAFSAGGFYEYAGGFFENKALDKNIDHIHSTGGRIRSIFLPTANLKLDLNVNYEYNDQGGYPYGLYDKSTGKTADPAYNLESTYHRNLVNTSLNTEYNARNFTLTSVTGFQYLKDRLMMDQDFSVADKYSIMQKQKQQTFSEELTLKSKNNKRWEWLFGGFAFYQALDTEAPVTFMADGMAMLQGYMDAAMASSPVKVKLLDQTMPVYGFYDTPTLGAALFHESTFNDLLWKGLSLTVGLRADYEKMDITHDTHTTMRAQAYMMGNPMGGVVSNTYSVDGKEDDDYWILLPKFALKYSFDPKNNLYATVSRGYRSGGYNIQMFSDIIQAQMMRTGGNTTDISKVISYKPEYAWNYELGSHLTLLDGTLWADLAAFYMDTKDQQIAQFSGSEMGRMMVNAGKSRSYGAEAAIRANVTDELMLTANYGYTHASFADFNDGKADYKDNFVPFIPRHTLNIGAQYTVKCDKNSLFDEVRFVANYSGAGKIYWTEKNDVAQNFYGTVNWKICTSIGRAEIDLWSRNFLNKRYNTFYFESSGNGYAQLARPMQFGVDMRCRF</sequence>
<comment type="caution">
    <text evidence="16">The sequence shown here is derived from an EMBL/GenBank/DDBJ whole genome shotgun (WGS) entry which is preliminary data.</text>
</comment>
<evidence type="ECO:0000256" key="10">
    <source>
        <dbReference type="ARBA" id="ARBA00023237"/>
    </source>
</evidence>
<keyword evidence="7" id="KW-0406">Ion transport</keyword>
<dbReference type="Pfam" id="PF00593">
    <property type="entry name" value="TonB_dep_Rec_b-barrel"/>
    <property type="match status" value="1"/>
</dbReference>
<keyword evidence="17" id="KW-1185">Reference proteome</keyword>
<evidence type="ECO:0000256" key="11">
    <source>
        <dbReference type="PROSITE-ProRule" id="PRU01360"/>
    </source>
</evidence>
<feature type="domain" description="TonB-dependent receptor plug" evidence="15">
    <location>
        <begin position="48"/>
        <end position="151"/>
    </location>
</feature>
<protein>
    <submittedName>
        <fullName evidence="16">TonB-dependent receptor</fullName>
    </submittedName>
</protein>
<evidence type="ECO:0000256" key="2">
    <source>
        <dbReference type="ARBA" id="ARBA00022448"/>
    </source>
</evidence>
<dbReference type="PANTHER" id="PTHR32552">
    <property type="entry name" value="FERRICHROME IRON RECEPTOR-RELATED"/>
    <property type="match status" value="1"/>
</dbReference>
<evidence type="ECO:0000256" key="9">
    <source>
        <dbReference type="ARBA" id="ARBA00023136"/>
    </source>
</evidence>
<dbReference type="InterPro" id="IPR036942">
    <property type="entry name" value="Beta-barrel_TonB_sf"/>
</dbReference>
<keyword evidence="16" id="KW-0675">Receptor</keyword>
<dbReference type="RefSeq" id="WP_024995811.1">
    <property type="nucleotide sequence ID" value="NZ_ATZI01000001.1"/>
</dbReference>
<evidence type="ECO:0000259" key="15">
    <source>
        <dbReference type="Pfam" id="PF07715"/>
    </source>
</evidence>
<dbReference type="eggNOG" id="COG4771">
    <property type="taxonomic scope" value="Bacteria"/>
</dbReference>
<keyword evidence="9 11" id="KW-0472">Membrane</keyword>
<keyword evidence="6" id="KW-0408">Iron</keyword>
<proteinExistence type="inferred from homology"/>
<dbReference type="InterPro" id="IPR000531">
    <property type="entry name" value="Beta-barrel_TonB"/>
</dbReference>
<dbReference type="InterPro" id="IPR039426">
    <property type="entry name" value="TonB-dep_rcpt-like"/>
</dbReference>
<evidence type="ECO:0000256" key="5">
    <source>
        <dbReference type="ARBA" id="ARBA00022692"/>
    </source>
</evidence>
<comment type="subcellular location">
    <subcellularLocation>
        <location evidence="1 11">Cell outer membrane</location>
        <topology evidence="1 11">Multi-pass membrane protein</topology>
    </subcellularLocation>
</comment>
<accession>A0A069CZV0</accession>
<keyword evidence="2 11" id="KW-0813">Transport</keyword>
<evidence type="ECO:0000256" key="13">
    <source>
        <dbReference type="SAM" id="SignalP"/>
    </source>
</evidence>
<evidence type="ECO:0000256" key="3">
    <source>
        <dbReference type="ARBA" id="ARBA00022452"/>
    </source>
</evidence>
<feature type="signal peptide" evidence="13">
    <location>
        <begin position="1"/>
        <end position="20"/>
    </location>
</feature>
<keyword evidence="10 11" id="KW-0998">Cell outer membrane</keyword>
<evidence type="ECO:0000256" key="4">
    <source>
        <dbReference type="ARBA" id="ARBA00022496"/>
    </source>
</evidence>
<evidence type="ECO:0000259" key="14">
    <source>
        <dbReference type="Pfam" id="PF00593"/>
    </source>
</evidence>
<dbReference type="Pfam" id="PF07715">
    <property type="entry name" value="Plug"/>
    <property type="match status" value="1"/>
</dbReference>
<keyword evidence="4" id="KW-0410">Iron transport</keyword>
<keyword evidence="5 11" id="KW-0812">Transmembrane</keyword>
<dbReference type="STRING" id="1121097.GCA_000428125_00524"/>
<dbReference type="GO" id="GO:0009279">
    <property type="term" value="C:cell outer membrane"/>
    <property type="evidence" value="ECO:0007669"/>
    <property type="project" value="UniProtKB-SubCell"/>
</dbReference>
<evidence type="ECO:0000313" key="16">
    <source>
        <dbReference type="EMBL" id="GAK35727.1"/>
    </source>
</evidence>
<name>A0A069CZV0_9BACE</name>
<dbReference type="GO" id="GO:0006826">
    <property type="term" value="P:iron ion transport"/>
    <property type="evidence" value="ECO:0007669"/>
    <property type="project" value="UniProtKB-KW"/>
</dbReference>
<evidence type="ECO:0000256" key="12">
    <source>
        <dbReference type="RuleBase" id="RU003357"/>
    </source>
</evidence>
<evidence type="ECO:0000313" key="17">
    <source>
        <dbReference type="Proteomes" id="UP000027601"/>
    </source>
</evidence>